<dbReference type="InterPro" id="IPR027417">
    <property type="entry name" value="P-loop_NTPase"/>
</dbReference>
<evidence type="ECO:0000256" key="7">
    <source>
        <dbReference type="ARBA" id="ARBA00023175"/>
    </source>
</evidence>
<feature type="compositionally biased region" description="Basic and acidic residues" evidence="12">
    <location>
        <begin position="27"/>
        <end position="37"/>
    </location>
</feature>
<dbReference type="Gene3D" id="1.20.58.530">
    <property type="match status" value="1"/>
</dbReference>
<dbReference type="FunFam" id="1.20.58.530:FF:000013">
    <property type="entry name" value="Unconventional myosin-XIX"/>
    <property type="match status" value="1"/>
</dbReference>
<dbReference type="PRINTS" id="PR00193">
    <property type="entry name" value="MYOSINHEAVY"/>
</dbReference>
<accession>A0A8R7PCQ8</accession>
<evidence type="ECO:0000259" key="14">
    <source>
        <dbReference type="PROSITE" id="PS51844"/>
    </source>
</evidence>
<evidence type="ECO:0000256" key="1">
    <source>
        <dbReference type="ARBA" id="ARBA00022737"/>
    </source>
</evidence>
<dbReference type="GO" id="GO:0016020">
    <property type="term" value="C:membrane"/>
    <property type="evidence" value="ECO:0007669"/>
    <property type="project" value="TreeGrafter"/>
</dbReference>
<dbReference type="Gene3D" id="1.20.120.720">
    <property type="entry name" value="Myosin VI head, motor domain, U50 subdomain"/>
    <property type="match status" value="1"/>
</dbReference>
<dbReference type="GO" id="GO:0030048">
    <property type="term" value="P:actin filament-based movement"/>
    <property type="evidence" value="ECO:0007669"/>
    <property type="project" value="UniProtKB-ARBA"/>
</dbReference>
<dbReference type="Gramene" id="TuG1812G0200002187.01.T01">
    <property type="protein sequence ID" value="TuG1812G0200002187.01.T01"/>
    <property type="gene ID" value="TuG1812G0200002187.01"/>
</dbReference>
<keyword evidence="7 10" id="KW-0505">Motor protein</keyword>
<evidence type="ECO:0000313" key="16">
    <source>
        <dbReference type="Proteomes" id="UP000015106"/>
    </source>
</evidence>
<dbReference type="GO" id="GO:0051015">
    <property type="term" value="F:actin filament binding"/>
    <property type="evidence" value="ECO:0007669"/>
    <property type="project" value="TreeGrafter"/>
</dbReference>
<feature type="region of interest" description="Disordered" evidence="12">
    <location>
        <begin position="1155"/>
        <end position="1195"/>
    </location>
</feature>
<dbReference type="CDD" id="cd01383">
    <property type="entry name" value="MYSc_Myo8"/>
    <property type="match status" value="1"/>
</dbReference>
<dbReference type="Gene3D" id="6.20.240.20">
    <property type="match status" value="1"/>
</dbReference>
<keyword evidence="2 10" id="KW-0547">Nucleotide-binding</keyword>
<keyword evidence="1" id="KW-0677">Repeat</keyword>
<evidence type="ECO:0000256" key="6">
    <source>
        <dbReference type="ARBA" id="ARBA00023123"/>
    </source>
</evidence>
<dbReference type="GO" id="GO:0007015">
    <property type="term" value="P:actin filament organization"/>
    <property type="evidence" value="ECO:0007669"/>
    <property type="project" value="TreeGrafter"/>
</dbReference>
<dbReference type="GO" id="GO:0005516">
    <property type="term" value="F:calmodulin binding"/>
    <property type="evidence" value="ECO:0007669"/>
    <property type="project" value="UniProtKB-KW"/>
</dbReference>
<reference evidence="15" key="2">
    <citation type="submission" date="2018-03" db="EMBL/GenBank/DDBJ databases">
        <title>The Triticum urartu genome reveals the dynamic nature of wheat genome evolution.</title>
        <authorList>
            <person name="Ling H."/>
            <person name="Ma B."/>
            <person name="Shi X."/>
            <person name="Liu H."/>
            <person name="Dong L."/>
            <person name="Sun H."/>
            <person name="Cao Y."/>
            <person name="Gao Q."/>
            <person name="Zheng S."/>
            <person name="Li Y."/>
            <person name="Yu Y."/>
            <person name="Du H."/>
            <person name="Qi M."/>
            <person name="Li Y."/>
            <person name="Yu H."/>
            <person name="Cui Y."/>
            <person name="Wang N."/>
            <person name="Chen C."/>
            <person name="Wu H."/>
            <person name="Zhao Y."/>
            <person name="Zhang J."/>
            <person name="Li Y."/>
            <person name="Zhou W."/>
            <person name="Zhang B."/>
            <person name="Hu W."/>
            <person name="Eijk M."/>
            <person name="Tang J."/>
            <person name="Witsenboer H."/>
            <person name="Zhao S."/>
            <person name="Li Z."/>
            <person name="Zhang A."/>
            <person name="Wang D."/>
            <person name="Liang C."/>
        </authorList>
    </citation>
    <scope>NUCLEOTIDE SEQUENCE [LARGE SCALE GENOMIC DNA]</scope>
    <source>
        <strain evidence="15">cv. G1812</strain>
    </source>
</reference>
<feature type="binding site" evidence="10">
    <location>
        <begin position="359"/>
        <end position="366"/>
    </location>
    <ligand>
        <name>ATP</name>
        <dbReference type="ChEBI" id="CHEBI:30616"/>
    </ligand>
</feature>
<feature type="region of interest" description="Actin-binding" evidence="10">
    <location>
        <begin position="818"/>
        <end position="840"/>
    </location>
</feature>
<dbReference type="PANTHER" id="PTHR13140">
    <property type="entry name" value="MYOSIN"/>
    <property type="match status" value="1"/>
</dbReference>
<evidence type="ECO:0000256" key="12">
    <source>
        <dbReference type="SAM" id="MobiDB-lite"/>
    </source>
</evidence>
<dbReference type="InterPro" id="IPR004009">
    <property type="entry name" value="SH3_Myosin"/>
</dbReference>
<dbReference type="GO" id="GO:0016459">
    <property type="term" value="C:myosin complex"/>
    <property type="evidence" value="ECO:0007669"/>
    <property type="project" value="UniProtKB-KW"/>
</dbReference>
<feature type="coiled-coil region" evidence="11">
    <location>
        <begin position="1075"/>
        <end position="1123"/>
    </location>
</feature>
<keyword evidence="16" id="KW-1185">Reference proteome</keyword>
<dbReference type="SMART" id="SM00242">
    <property type="entry name" value="MYSc"/>
    <property type="match status" value="1"/>
</dbReference>
<keyword evidence="5 11" id="KW-0175">Coiled coil</keyword>
<proteinExistence type="inferred from homology"/>
<evidence type="ECO:0000256" key="3">
    <source>
        <dbReference type="ARBA" id="ARBA00022840"/>
    </source>
</evidence>
<feature type="domain" description="Myosin N-terminal SH3-like" evidence="14">
    <location>
        <begin position="189"/>
        <end position="238"/>
    </location>
</feature>
<dbReference type="Gene3D" id="1.20.5.190">
    <property type="match status" value="2"/>
</dbReference>
<reference evidence="15" key="3">
    <citation type="submission" date="2022-06" db="UniProtKB">
        <authorList>
            <consortium name="EnsemblPlants"/>
        </authorList>
    </citation>
    <scope>IDENTIFICATION</scope>
</reference>
<dbReference type="PROSITE" id="PS50096">
    <property type="entry name" value="IQ"/>
    <property type="match status" value="3"/>
</dbReference>
<dbReference type="FunFam" id="1.10.10.820:FF:000001">
    <property type="entry name" value="Myosin heavy chain"/>
    <property type="match status" value="1"/>
</dbReference>
<dbReference type="EnsemblPlants" id="TuG1812G0200002187.01.T01">
    <property type="protein sequence ID" value="TuG1812G0200002187.01.T01"/>
    <property type="gene ID" value="TuG1812G0200002187.01"/>
</dbReference>
<evidence type="ECO:0000256" key="2">
    <source>
        <dbReference type="ARBA" id="ARBA00022741"/>
    </source>
</evidence>
<dbReference type="InterPro" id="IPR001609">
    <property type="entry name" value="Myosin_head_motor_dom-like"/>
</dbReference>
<dbReference type="GO" id="GO:0000146">
    <property type="term" value="F:microfilament motor activity"/>
    <property type="evidence" value="ECO:0007669"/>
    <property type="project" value="TreeGrafter"/>
</dbReference>
<evidence type="ECO:0000256" key="8">
    <source>
        <dbReference type="ARBA" id="ARBA00023203"/>
    </source>
</evidence>
<dbReference type="Pfam" id="PF00612">
    <property type="entry name" value="IQ"/>
    <property type="match status" value="2"/>
</dbReference>
<evidence type="ECO:0000256" key="5">
    <source>
        <dbReference type="ARBA" id="ARBA00023054"/>
    </source>
</evidence>
<keyword evidence="8 10" id="KW-0009">Actin-binding</keyword>
<dbReference type="PANTHER" id="PTHR13140:SF706">
    <property type="entry name" value="DILUTE CLASS UNCONVENTIONAL MYOSIN, ISOFORM C"/>
    <property type="match status" value="1"/>
</dbReference>
<dbReference type="GO" id="GO:0005524">
    <property type="term" value="F:ATP binding"/>
    <property type="evidence" value="ECO:0007669"/>
    <property type="project" value="UniProtKB-UniRule"/>
</dbReference>
<dbReference type="InterPro" id="IPR036961">
    <property type="entry name" value="Kinesin_motor_dom_sf"/>
</dbReference>
<dbReference type="PROSITE" id="PS51456">
    <property type="entry name" value="MYOSIN_MOTOR"/>
    <property type="match status" value="1"/>
</dbReference>
<reference evidence="16" key="1">
    <citation type="journal article" date="2013" name="Nature">
        <title>Draft genome of the wheat A-genome progenitor Triticum urartu.</title>
        <authorList>
            <person name="Ling H.Q."/>
            <person name="Zhao S."/>
            <person name="Liu D."/>
            <person name="Wang J."/>
            <person name="Sun H."/>
            <person name="Zhang C."/>
            <person name="Fan H."/>
            <person name="Li D."/>
            <person name="Dong L."/>
            <person name="Tao Y."/>
            <person name="Gao C."/>
            <person name="Wu H."/>
            <person name="Li Y."/>
            <person name="Cui Y."/>
            <person name="Guo X."/>
            <person name="Zheng S."/>
            <person name="Wang B."/>
            <person name="Yu K."/>
            <person name="Liang Q."/>
            <person name="Yang W."/>
            <person name="Lou X."/>
            <person name="Chen J."/>
            <person name="Feng M."/>
            <person name="Jian J."/>
            <person name="Zhang X."/>
            <person name="Luo G."/>
            <person name="Jiang Y."/>
            <person name="Liu J."/>
            <person name="Wang Z."/>
            <person name="Sha Y."/>
            <person name="Zhang B."/>
            <person name="Wu H."/>
            <person name="Tang D."/>
            <person name="Shen Q."/>
            <person name="Xue P."/>
            <person name="Zou S."/>
            <person name="Wang X."/>
            <person name="Liu X."/>
            <person name="Wang F."/>
            <person name="Yang Y."/>
            <person name="An X."/>
            <person name="Dong Z."/>
            <person name="Zhang K."/>
            <person name="Zhang X."/>
            <person name="Luo M.C."/>
            <person name="Dvorak J."/>
            <person name="Tong Y."/>
            <person name="Wang J."/>
            <person name="Yang H."/>
            <person name="Li Z."/>
            <person name="Wang D."/>
            <person name="Zhang A."/>
            <person name="Wang J."/>
        </authorList>
    </citation>
    <scope>NUCLEOTIDE SEQUENCE</scope>
    <source>
        <strain evidence="16">cv. G1812</strain>
    </source>
</reference>
<dbReference type="InterPro" id="IPR057535">
    <property type="entry name" value="MYO1-3_N_SH3"/>
</dbReference>
<dbReference type="InterPro" id="IPR036022">
    <property type="entry name" value="MYSc_Myo8"/>
</dbReference>
<dbReference type="InterPro" id="IPR000048">
    <property type="entry name" value="IQ_motif_EF-hand-BS"/>
</dbReference>
<dbReference type="Pfam" id="PF00063">
    <property type="entry name" value="Myosin_head"/>
    <property type="match status" value="1"/>
</dbReference>
<dbReference type="SUPFAM" id="SSF52540">
    <property type="entry name" value="P-loop containing nucleoside triphosphate hydrolases"/>
    <property type="match status" value="1"/>
</dbReference>
<protein>
    <recommendedName>
        <fullName evidence="17">Myosin-2</fullName>
    </recommendedName>
</protein>
<evidence type="ECO:0008006" key="17">
    <source>
        <dbReference type="Google" id="ProtNLM"/>
    </source>
</evidence>
<feature type="compositionally biased region" description="Polar residues" evidence="12">
    <location>
        <begin position="1155"/>
        <end position="1187"/>
    </location>
</feature>
<dbReference type="Gene3D" id="1.10.10.820">
    <property type="match status" value="1"/>
</dbReference>
<keyword evidence="4" id="KW-0112">Calmodulin-binding</keyword>
<evidence type="ECO:0000256" key="9">
    <source>
        <dbReference type="ARBA" id="ARBA00060862"/>
    </source>
</evidence>
<dbReference type="PROSITE" id="PS51844">
    <property type="entry name" value="SH3_LIKE"/>
    <property type="match status" value="1"/>
</dbReference>
<evidence type="ECO:0000313" key="15">
    <source>
        <dbReference type="EnsemblPlants" id="TuG1812G0200002187.01.T01"/>
    </source>
</evidence>
<keyword evidence="6 10" id="KW-0518">Myosin</keyword>
<dbReference type="Gene3D" id="3.40.850.10">
    <property type="entry name" value="Kinesin motor domain"/>
    <property type="match status" value="1"/>
</dbReference>
<comment type="similarity">
    <text evidence="9">Belongs to the TRAFAC class myosin-kinesin ATPase superfamily. Myosin family. Plant myosin class VIII subfamily.</text>
</comment>
<evidence type="ECO:0000259" key="13">
    <source>
        <dbReference type="PROSITE" id="PS51456"/>
    </source>
</evidence>
<feature type="compositionally biased region" description="Basic and acidic residues" evidence="12">
    <location>
        <begin position="76"/>
        <end position="117"/>
    </location>
</feature>
<evidence type="ECO:0000256" key="10">
    <source>
        <dbReference type="PROSITE-ProRule" id="PRU00782"/>
    </source>
</evidence>
<sequence length="1289" mass="146002">MLSAAAVMAPVPAAPKSSLEALLETIKKRDERPKDEPPALPARPTCRGRLPRARRSPTPPRVHLEDGVAEGAAADTDEKPEAVADTDKKPEAVNENKPEMEKENTPEVKKEIGGQEAKEGKAVNGRIFGAKRKLCSVEPVDESPYVENLHEERKDATACKEPPSPYFSSARAKRNGKPVFTDSMDYVLQKKLRVWCSASDEKWELGQIQSISGDDVEIHLVNGEVLTLPSERLLPANPDILDGVDDLIQMSYLNEPSVLYNLQYRYSRDHIYVRTIHQALDCSWSSQCLFICVLLSLQTKAGPVLIAINPLKEVPLYGKDLIRKYRQKLTNDPHVYAIADIAFNEMLRDGINQSIIISGESGAGKTETAKIAMQYLAALGGANGMESEVLQTNVILEALGNAKTSRNDNSSRFGKLIEMHFSETGKICGAKIQTFLLVQSRVVRRAPGERSYHIFYQLCSGASPLHRKKLLLRDANYYNYLKQSACLRIDGVDDAKRFSSLLGALDIVQISGENQMELFSMLAVVLWLGNISFSVIDNENHVEVDSNEGLANAAKLLGCSVPQLVIALSTRKIQAGKENIVQRLTLTQALDARDALAKSIYAHLFDWIVEQINHSLGTGRQRTRRSISILDIYGFESFNKNGFEQFCINYANERLQQHFNRHLFKLEQEEYLDDGIDWASVEFVDNADCLSLFEKKPLGLLSLLDEESTFPKATDLSFANKLKQHLSGNPGFKGEQDGAFKICHYAGEVSYDTTGFLEKNRDPLHTESIQLLSSCKSDLPKDFASVMIADSQNKSSLSRHLLVDTQKQSVVNKFKAQLFKLMQQLENTSPHFIRCIQPNNKQRPRQFEHDLVLHQLKCCGVFEVVRISRAGYPTRMTHQQFAERYGFLLSHSVASQNPLSISVAVLQQFSIPPEMYQVGYTKLFLRTGQVASLENAKNRMFHGALRIQRNFRGLHTRREYHTLKKGATALQSFVRGEKARFRFDSLSKRWRAAVLIQKYTRRRLAATMFTDQLKNIVVLQSVMRGCLARKKFKCLQEEKEYKVINSKVKRDVRNNISQPRLCHEMNGEYPRQPVVTELEGRVSKAEALLRDKEEENAMLKQQLEQYENKWSEYETKMKVMEEAWKKQLSSLQLSLVAAKKSLAADDMVTRAARTDTTPTHAQYDSEDTMSTGTHTPEGTELKYQNHNPEPRVVTGNSDRRINAVNHLAKEFEDRRQVFDDDAGFLVAVKSGQIGSNMNPDDELRKLKDRFATWKKDYKSRLKETKVNLQKVSSHDEKSRKRWWGKKSSK</sequence>
<dbReference type="SMART" id="SM00015">
    <property type="entry name" value="IQ"/>
    <property type="match status" value="4"/>
</dbReference>
<keyword evidence="3 10" id="KW-0067">ATP-binding</keyword>
<name>A0A8R7PCQ8_TRIUA</name>
<dbReference type="GO" id="GO:0005737">
    <property type="term" value="C:cytoplasm"/>
    <property type="evidence" value="ECO:0007669"/>
    <property type="project" value="TreeGrafter"/>
</dbReference>
<feature type="domain" description="Myosin motor" evidence="13">
    <location>
        <begin position="242"/>
        <end position="938"/>
    </location>
</feature>
<organism evidence="15 16">
    <name type="scientific">Triticum urartu</name>
    <name type="common">Red wild einkorn</name>
    <name type="synonym">Crithodium urartu</name>
    <dbReference type="NCBI Taxonomy" id="4572"/>
    <lineage>
        <taxon>Eukaryota</taxon>
        <taxon>Viridiplantae</taxon>
        <taxon>Streptophyta</taxon>
        <taxon>Embryophyta</taxon>
        <taxon>Tracheophyta</taxon>
        <taxon>Spermatophyta</taxon>
        <taxon>Magnoliopsida</taxon>
        <taxon>Liliopsida</taxon>
        <taxon>Poales</taxon>
        <taxon>Poaceae</taxon>
        <taxon>BOP clade</taxon>
        <taxon>Pooideae</taxon>
        <taxon>Triticodae</taxon>
        <taxon>Triticeae</taxon>
        <taxon>Triticinae</taxon>
        <taxon>Triticum</taxon>
    </lineage>
</organism>
<evidence type="ECO:0000256" key="4">
    <source>
        <dbReference type="ARBA" id="ARBA00022860"/>
    </source>
</evidence>
<feature type="region of interest" description="Disordered" evidence="12">
    <location>
        <begin position="1266"/>
        <end position="1289"/>
    </location>
</feature>
<dbReference type="Pfam" id="PF25369">
    <property type="entry name" value="SH3_VIII-1_N"/>
    <property type="match status" value="1"/>
</dbReference>
<feature type="compositionally biased region" description="Basic residues" evidence="12">
    <location>
        <begin position="1279"/>
        <end position="1289"/>
    </location>
</feature>
<feature type="region of interest" description="Disordered" evidence="12">
    <location>
        <begin position="27"/>
        <end position="117"/>
    </location>
</feature>
<evidence type="ECO:0000256" key="11">
    <source>
        <dbReference type="SAM" id="Coils"/>
    </source>
</evidence>
<dbReference type="Proteomes" id="UP000015106">
    <property type="component" value="Chromosome 2"/>
</dbReference>